<name>A0ABM9AHV5_9GAMM</name>
<keyword evidence="7" id="KW-1185">Reference proteome</keyword>
<evidence type="ECO:0000256" key="1">
    <source>
        <dbReference type="ARBA" id="ARBA00010688"/>
    </source>
</evidence>
<dbReference type="InterPro" id="IPR002173">
    <property type="entry name" value="Carboh/pur_kinase_PfkB_CS"/>
</dbReference>
<evidence type="ECO:0000256" key="4">
    <source>
        <dbReference type="RuleBase" id="RU003704"/>
    </source>
</evidence>
<evidence type="ECO:0000256" key="2">
    <source>
        <dbReference type="ARBA" id="ARBA00022679"/>
    </source>
</evidence>
<comment type="caution">
    <text evidence="6">The sequence shown here is derived from an EMBL/GenBank/DDBJ whole genome shotgun (WGS) entry which is preliminary data.</text>
</comment>
<dbReference type="Gene3D" id="3.40.1190.20">
    <property type="match status" value="1"/>
</dbReference>
<dbReference type="InterPro" id="IPR011611">
    <property type="entry name" value="PfkB_dom"/>
</dbReference>
<evidence type="ECO:0000259" key="5">
    <source>
        <dbReference type="Pfam" id="PF00294"/>
    </source>
</evidence>
<accession>A0ABM9AHV5</accession>
<dbReference type="GO" id="GO:0004747">
    <property type="term" value="F:ribokinase activity"/>
    <property type="evidence" value="ECO:0007669"/>
    <property type="project" value="UniProtKB-EC"/>
</dbReference>
<protein>
    <submittedName>
        <fullName evidence="6">Ribokinase</fullName>
        <ecNumber evidence="6">2.7.1.15</ecNumber>
    </submittedName>
</protein>
<keyword evidence="2 4" id="KW-0808">Transferase</keyword>
<dbReference type="PRINTS" id="PR00990">
    <property type="entry name" value="RIBOKINASE"/>
</dbReference>
<feature type="domain" description="Carbohydrate kinase PfkB" evidence="5">
    <location>
        <begin position="58"/>
        <end position="316"/>
    </location>
</feature>
<evidence type="ECO:0000313" key="7">
    <source>
        <dbReference type="Proteomes" id="UP000838100"/>
    </source>
</evidence>
<dbReference type="PANTHER" id="PTHR43320:SF3">
    <property type="entry name" value="CARBOHYDRATE KINASE PFKB DOMAIN-CONTAINING PROTEIN"/>
    <property type="match status" value="1"/>
</dbReference>
<dbReference type="InterPro" id="IPR002139">
    <property type="entry name" value="Ribo/fructo_kinase"/>
</dbReference>
<organism evidence="6 7">
    <name type="scientific">Sinobacterium norvegicum</name>
    <dbReference type="NCBI Taxonomy" id="1641715"/>
    <lineage>
        <taxon>Bacteria</taxon>
        <taxon>Pseudomonadati</taxon>
        <taxon>Pseudomonadota</taxon>
        <taxon>Gammaproteobacteria</taxon>
        <taxon>Cellvibrionales</taxon>
        <taxon>Spongiibacteraceae</taxon>
        <taxon>Sinobacterium</taxon>
    </lineage>
</organism>
<dbReference type="Gene3D" id="3.30.1110.10">
    <property type="match status" value="1"/>
</dbReference>
<sequence>MSKYHIYGLGAGLVDTEIEVDDAFLAAAKIEKGLMTLVDEARQNELMVHLSDHLVASKRASGGSAANTVIGAAHFGANTYYSCKLANDENGDFYLADLNAANVDSQQQQRGEGITGKCLVMITPDAERTMNTFLGMSETLATDNLDLEALADSEYFYVEGYVVTSPTGRAAAIAARQHAEANGVKTAISLSDPGMVQFFKDGLKEMIGDGVDLLFCNKEEALGFTATDNVEDAAEALKADAKAFVITLGADGALIFDGQKLISVAGCEVTAVDTNGAGDMFAGAFLYAITAGQSYEQAGLLASRSAAQVVSQFGPRLRPEQYLPLKD</sequence>
<dbReference type="PANTHER" id="PTHR43320">
    <property type="entry name" value="SUGAR KINASE"/>
    <property type="match status" value="1"/>
</dbReference>
<dbReference type="InterPro" id="IPR052700">
    <property type="entry name" value="Carb_kinase_PfkB-like"/>
</dbReference>
<dbReference type="RefSeq" id="WP_237445501.1">
    <property type="nucleotide sequence ID" value="NZ_CAKLPX010000004.1"/>
</dbReference>
<dbReference type="EC" id="2.7.1.15" evidence="6"/>
<dbReference type="PROSITE" id="PS00584">
    <property type="entry name" value="PFKB_KINASES_2"/>
    <property type="match status" value="1"/>
</dbReference>
<evidence type="ECO:0000313" key="6">
    <source>
        <dbReference type="EMBL" id="CAH0992814.1"/>
    </source>
</evidence>
<proteinExistence type="inferred from homology"/>
<dbReference type="CDD" id="cd01168">
    <property type="entry name" value="adenosine_kinase"/>
    <property type="match status" value="1"/>
</dbReference>
<gene>
    <name evidence="6" type="primary">RBKS</name>
    <name evidence="6" type="ORF">SIN8267_02951</name>
</gene>
<comment type="similarity">
    <text evidence="1 4">Belongs to the carbohydrate kinase PfkB family.</text>
</comment>
<dbReference type="EMBL" id="CAKLPX010000004">
    <property type="protein sequence ID" value="CAH0992814.1"/>
    <property type="molecule type" value="Genomic_DNA"/>
</dbReference>
<dbReference type="Proteomes" id="UP000838100">
    <property type="component" value="Unassembled WGS sequence"/>
</dbReference>
<dbReference type="SUPFAM" id="SSF53613">
    <property type="entry name" value="Ribokinase-like"/>
    <property type="match status" value="1"/>
</dbReference>
<keyword evidence="3 4" id="KW-0418">Kinase</keyword>
<reference evidence="6" key="1">
    <citation type="submission" date="2021-12" db="EMBL/GenBank/DDBJ databases">
        <authorList>
            <person name="Rodrigo-Torres L."/>
            <person name="Arahal R. D."/>
            <person name="Lucena T."/>
        </authorList>
    </citation>
    <scope>NUCLEOTIDE SEQUENCE</scope>
    <source>
        <strain evidence="6">CECT 8267</strain>
    </source>
</reference>
<evidence type="ECO:0000256" key="3">
    <source>
        <dbReference type="ARBA" id="ARBA00022777"/>
    </source>
</evidence>
<dbReference type="Pfam" id="PF00294">
    <property type="entry name" value="PfkB"/>
    <property type="match status" value="1"/>
</dbReference>
<dbReference type="InterPro" id="IPR029056">
    <property type="entry name" value="Ribokinase-like"/>
</dbReference>